<proteinExistence type="predicted"/>
<dbReference type="EMBL" id="BOMQ01000055">
    <property type="protein sequence ID" value="GIE51164.1"/>
    <property type="molecule type" value="Genomic_DNA"/>
</dbReference>
<evidence type="ECO:0000256" key="1">
    <source>
        <dbReference type="SAM" id="MobiDB-lite"/>
    </source>
</evidence>
<feature type="compositionally biased region" description="Gly residues" evidence="1">
    <location>
        <begin position="10"/>
        <end position="21"/>
    </location>
</feature>
<gene>
    <name evidence="2" type="ORF">Ani05nite_46980</name>
</gene>
<evidence type="ECO:0000313" key="3">
    <source>
        <dbReference type="Proteomes" id="UP000647172"/>
    </source>
</evidence>
<dbReference type="AlphaFoldDB" id="A0A919JHL6"/>
<name>A0A919JHL6_9ACTN</name>
<evidence type="ECO:0008006" key="4">
    <source>
        <dbReference type="Google" id="ProtNLM"/>
    </source>
</evidence>
<feature type="region of interest" description="Disordered" evidence="1">
    <location>
        <begin position="1"/>
        <end position="60"/>
    </location>
</feature>
<keyword evidence="3" id="KW-1185">Reference proteome</keyword>
<feature type="compositionally biased region" description="Gly residues" evidence="1">
    <location>
        <begin position="51"/>
        <end position="60"/>
    </location>
</feature>
<evidence type="ECO:0000313" key="2">
    <source>
        <dbReference type="EMBL" id="GIE51164.1"/>
    </source>
</evidence>
<sequence>MRLSDEDITGGSGVSGEGVADGGANPNGHDGGADGGAGEGPADGGANPAGHDGGADGSAS</sequence>
<feature type="compositionally biased region" description="Gly residues" evidence="1">
    <location>
        <begin position="29"/>
        <end position="43"/>
    </location>
</feature>
<protein>
    <recommendedName>
        <fullName evidence="4">BatC protein</fullName>
    </recommendedName>
</protein>
<organism evidence="2 3">
    <name type="scientific">Actinoplanes nipponensis</name>
    <dbReference type="NCBI Taxonomy" id="135950"/>
    <lineage>
        <taxon>Bacteria</taxon>
        <taxon>Bacillati</taxon>
        <taxon>Actinomycetota</taxon>
        <taxon>Actinomycetes</taxon>
        <taxon>Micromonosporales</taxon>
        <taxon>Micromonosporaceae</taxon>
        <taxon>Actinoplanes</taxon>
    </lineage>
</organism>
<dbReference type="Proteomes" id="UP000647172">
    <property type="component" value="Unassembled WGS sequence"/>
</dbReference>
<comment type="caution">
    <text evidence="2">The sequence shown here is derived from an EMBL/GenBank/DDBJ whole genome shotgun (WGS) entry which is preliminary data.</text>
</comment>
<accession>A0A919JHL6</accession>
<reference evidence="2" key="1">
    <citation type="submission" date="2021-01" db="EMBL/GenBank/DDBJ databases">
        <title>Whole genome shotgun sequence of Actinoplanes nipponensis NBRC 14063.</title>
        <authorList>
            <person name="Komaki H."/>
            <person name="Tamura T."/>
        </authorList>
    </citation>
    <scope>NUCLEOTIDE SEQUENCE</scope>
    <source>
        <strain evidence="2">NBRC 14063</strain>
    </source>
</reference>